<dbReference type="Pfam" id="PF00168">
    <property type="entry name" value="C2"/>
    <property type="match status" value="4"/>
</dbReference>
<proteinExistence type="predicted"/>
<keyword evidence="3" id="KW-0677">Repeat</keyword>
<dbReference type="EMBL" id="OC320024">
    <property type="protein sequence ID" value="CAD7406990.1"/>
    <property type="molecule type" value="Genomic_DNA"/>
</dbReference>
<comment type="subcellular location">
    <subcellularLocation>
        <location evidence="1">Membrane</location>
        <topology evidence="1">Single-pass membrane protein</topology>
    </subcellularLocation>
</comment>
<dbReference type="Pfam" id="PF08151">
    <property type="entry name" value="FerI"/>
    <property type="match status" value="1"/>
</dbReference>
<evidence type="ECO:0000259" key="7">
    <source>
        <dbReference type="PROSITE" id="PS50004"/>
    </source>
</evidence>
<gene>
    <name evidence="8" type="ORF">TCEB3V08_LOCUS8801</name>
</gene>
<feature type="domain" description="C2" evidence="7">
    <location>
        <begin position="8"/>
        <end position="131"/>
    </location>
</feature>
<dbReference type="SMART" id="SM01202">
    <property type="entry name" value="FerI"/>
    <property type="match status" value="1"/>
</dbReference>
<dbReference type="GO" id="GO:0007009">
    <property type="term" value="P:plasma membrane organization"/>
    <property type="evidence" value="ECO:0007669"/>
    <property type="project" value="TreeGrafter"/>
</dbReference>
<dbReference type="Pfam" id="PF08150">
    <property type="entry name" value="FerB"/>
    <property type="match status" value="1"/>
</dbReference>
<dbReference type="CDD" id="cd04037">
    <property type="entry name" value="C2E_Ferlin"/>
    <property type="match status" value="1"/>
</dbReference>
<evidence type="ECO:0000256" key="6">
    <source>
        <dbReference type="SAM" id="MobiDB-lite"/>
    </source>
</evidence>
<organism evidence="8">
    <name type="scientific">Timema cristinae</name>
    <name type="common">Walking stick</name>
    <dbReference type="NCBI Taxonomy" id="61476"/>
    <lineage>
        <taxon>Eukaryota</taxon>
        <taxon>Metazoa</taxon>
        <taxon>Ecdysozoa</taxon>
        <taxon>Arthropoda</taxon>
        <taxon>Hexapoda</taxon>
        <taxon>Insecta</taxon>
        <taxon>Pterygota</taxon>
        <taxon>Neoptera</taxon>
        <taxon>Polyneoptera</taxon>
        <taxon>Phasmatodea</taxon>
        <taxon>Timematodea</taxon>
        <taxon>Timematoidea</taxon>
        <taxon>Timematidae</taxon>
        <taxon>Timema</taxon>
    </lineage>
</organism>
<evidence type="ECO:0000256" key="5">
    <source>
        <dbReference type="ARBA" id="ARBA00023136"/>
    </source>
</evidence>
<dbReference type="InterPro" id="IPR000008">
    <property type="entry name" value="C2_dom"/>
</dbReference>
<dbReference type="PANTHER" id="PTHR12546:SF60">
    <property type="entry name" value="MISFIRE, ISOFORM F"/>
    <property type="match status" value="1"/>
</dbReference>
<sequence>MASRSFANVDFPPFGIAMTEMTGIPEFFQVSVWVHCARHLQWAHINPVIGVSIEGHEKFTVVREDTDCPYYNQNLFFHYHEPVGRFLDKIITISVYHNEDFIQHRKLLASSSLDVSAVWMEPDHQLVGKWAPLLLCDDVTCKVKGYVRVSVTVTGREGVATHAVREHGEDAEIEGNLLLPRGLAMECQRALFVLRVYRAAGVPRVTGLLTPSTRLKKRGLDHLPDVTVIVTFAGFKGCTSLRRRNCAPVWNEALVFSDFFPPLCPGFRIHLMDKDVVLASHHLALDTVSNEGPAGFLPTLGPTFLHLYGPQRAALTQKPPGAGPSYMGRLLVALDTMVIDATPWDVTSVFTRGVCMRAISPLLEVSEWSHQELMLLGVVFRVTLLDGNLSGQPVRLEVHIGEAGYISNTDTAWSMMSEGGPIFRSSTQPLTAMPIDDRFCYLPIGRDRPCVYVTSTWSDTLHRPYRSNMLEKMANKLKTSLETVDLDLQWDQGACLKKLSSALLELSGDCCRYQTLCRDDETMRRHNDLDIKRHSLVLRELTSIDQEASELFMKLNHVTLKHTFGIARNLLERLQFLIEDPQHCLPDVFVWLVTSASKVAFHRIPARRILYSPTREQCGSMCATVHAVQLKLPEEKAGSLPAHADMFLWLGPSTDMQAALDLLPAGCERPSEPDWFIPLATGGGGITLPTHFTFLESHSFLCRCHVYQARLPTSQTKSGISVKVIAGEQVKNTQIRNEPFNPTWDEMLLFSCVTLHGTALTIKSGPPTVVAELWSHEKFGLSECLGRALIKPWVKLSQEQVGTQPLLTSYPLTRGGHVSGHLLIMVQMVEITGKPKCQGETNEEIVSGSTTKIPEYIKPKIVSYRMEVLFWGVRNMKKVQLRDVSRPNVSVECSGSKVSSPIIEDAARNANFNPPVDFTDLMLPDQESLYPSMTIKAQDHRFFGLSPHVGAHVVHSIRPFLCALITDQEFKERQTAIAFPRFPPPDNLEEDMVVKSKDEDESLPLLRDAGVERKEPQVLLSKLQSILRRKKGTQEISQKQSKEKVSKEHRDEEDGDDGTVKSNVEATDDSDEGDGTVKAKMKWRLRKVKRWGEGESFDEDEENLDWWSKYFRTLEAMEVTAEREKPEDKPKDEKINLLWKKSRDLKHKFVRRTKHKIMIKIYPNDLEAQSEFSGFSDRLTTFNLYRGTQVEDQISKGNIAGKFKGAIKIYRWPPPENKNLVTECGLNAERGLFQNYPGNKPLTVKVRVYVIRALGLPVMDMTGRSDPYLVVGTSNKNTIKDRDSYVARSLDPTFGKLFELKATFPVDYQLTVTVMDYDKYSSDDLIGETKIDLENRWYSKHRAVCGISDKYERSILTRISAWSRQTYQSSLLTTNARMKRNSKHAAIVQLPGSNEEIQQCSDWPVLYY</sequence>
<dbReference type="InterPro" id="IPR037721">
    <property type="entry name" value="Ferlin"/>
</dbReference>
<dbReference type="InterPro" id="IPR035892">
    <property type="entry name" value="C2_domain_sf"/>
</dbReference>
<keyword evidence="2" id="KW-0812">Transmembrane</keyword>
<dbReference type="InterPro" id="IPR012561">
    <property type="entry name" value="Ferlin_B-domain"/>
</dbReference>
<dbReference type="InterPro" id="IPR012968">
    <property type="entry name" value="FerIin_dom"/>
</dbReference>
<feature type="domain" description="C2" evidence="7">
    <location>
        <begin position="169"/>
        <end position="307"/>
    </location>
</feature>
<name>A0A7R9D2N9_TIMCR</name>
<dbReference type="Gene3D" id="2.60.40.150">
    <property type="entry name" value="C2 domain"/>
    <property type="match status" value="4"/>
</dbReference>
<keyword evidence="4" id="KW-1133">Transmembrane helix</keyword>
<dbReference type="SMART" id="SM01201">
    <property type="entry name" value="FerB"/>
    <property type="match status" value="1"/>
</dbReference>
<dbReference type="SUPFAM" id="SSF49562">
    <property type="entry name" value="C2 domain (Calcium/lipid-binding domain, CaLB)"/>
    <property type="match status" value="5"/>
</dbReference>
<evidence type="ECO:0000256" key="3">
    <source>
        <dbReference type="ARBA" id="ARBA00022737"/>
    </source>
</evidence>
<dbReference type="GO" id="GO:0016020">
    <property type="term" value="C:membrane"/>
    <property type="evidence" value="ECO:0007669"/>
    <property type="project" value="UniProtKB-SubCell"/>
</dbReference>
<dbReference type="InterPro" id="IPR037724">
    <property type="entry name" value="C2E_Ferlin"/>
</dbReference>
<evidence type="ECO:0000256" key="4">
    <source>
        <dbReference type="ARBA" id="ARBA00022989"/>
    </source>
</evidence>
<dbReference type="PROSITE" id="PS50004">
    <property type="entry name" value="C2"/>
    <property type="match status" value="4"/>
</dbReference>
<feature type="compositionally biased region" description="Basic and acidic residues" evidence="6">
    <location>
        <begin position="1040"/>
        <end position="1052"/>
    </location>
</feature>
<protein>
    <recommendedName>
        <fullName evidence="7">C2 domain-containing protein</fullName>
    </recommendedName>
</protein>
<evidence type="ECO:0000256" key="1">
    <source>
        <dbReference type="ARBA" id="ARBA00004167"/>
    </source>
</evidence>
<evidence type="ECO:0000313" key="8">
    <source>
        <dbReference type="EMBL" id="CAD7406990.1"/>
    </source>
</evidence>
<feature type="domain" description="C2" evidence="7">
    <location>
        <begin position="1226"/>
        <end position="1346"/>
    </location>
</feature>
<dbReference type="SMART" id="SM00239">
    <property type="entry name" value="C2"/>
    <property type="match status" value="4"/>
</dbReference>
<dbReference type="PANTHER" id="PTHR12546">
    <property type="entry name" value="FER-1-LIKE"/>
    <property type="match status" value="1"/>
</dbReference>
<accession>A0A7R9D2N9</accession>
<keyword evidence="5" id="KW-0472">Membrane</keyword>
<feature type="domain" description="C2" evidence="7">
    <location>
        <begin position="682"/>
        <end position="806"/>
    </location>
</feature>
<evidence type="ECO:0000256" key="2">
    <source>
        <dbReference type="ARBA" id="ARBA00022692"/>
    </source>
</evidence>
<feature type="region of interest" description="Disordered" evidence="6">
    <location>
        <begin position="1030"/>
        <end position="1075"/>
    </location>
</feature>
<reference evidence="8" key="1">
    <citation type="submission" date="2020-11" db="EMBL/GenBank/DDBJ databases">
        <authorList>
            <person name="Tran Van P."/>
        </authorList>
    </citation>
    <scope>NUCLEOTIDE SEQUENCE</scope>
</reference>